<proteinExistence type="inferred from homology"/>
<evidence type="ECO:0000256" key="2">
    <source>
        <dbReference type="ARBA" id="ARBA00023235"/>
    </source>
</evidence>
<comment type="similarity">
    <text evidence="1">Belongs to the pseudouridine synthase RluA family.</text>
</comment>
<protein>
    <submittedName>
        <fullName evidence="5">23S rRNA pseudouridine955/2504/2580 synthase</fullName>
    </submittedName>
</protein>
<dbReference type="InterPro" id="IPR002942">
    <property type="entry name" value="S4_RNA-bd"/>
</dbReference>
<evidence type="ECO:0000313" key="5">
    <source>
        <dbReference type="EMBL" id="SEP86761.1"/>
    </source>
</evidence>
<sequence length="333" mass="37563">MEFKDFTTGRNDDGRRLDRVLRIFLKDKSLGEIYKLLRKGLIKVNQQKAKPDSHVNEGDVISIAAFLINSNPDNNSKQKPEHSTETICNLDIVFENQHILIINKPYGISVHGSDNNENGLDKAVLAYYQSKYKNKDAENTSLSFRPGPLHRLDRNTIGLLAFSLSLEGAKWFSEGIKNHTIQKKYYGLAEGKLENKEIWEDKLASADKLENGFYTVMQSADGQSAQTTATPLAYGMLNDKPVTLVEYAIKTGRKHQIRAQSKIHGHPLAGDKAYGGTQIKTKYKELNHEYYLQAYSLTIPDDNPISLPSEIKTGLSLDFVRLLEYCEIRNPGL</sequence>
<gene>
    <name evidence="5" type="ORF">SAMN04487977_101658</name>
</gene>
<dbReference type="GO" id="GO:0120159">
    <property type="term" value="F:rRNA pseudouridine synthase activity"/>
    <property type="evidence" value="ECO:0007669"/>
    <property type="project" value="UniProtKB-ARBA"/>
</dbReference>
<organism evidence="5 6">
    <name type="scientific">Treponema bryantii</name>
    <dbReference type="NCBI Taxonomy" id="163"/>
    <lineage>
        <taxon>Bacteria</taxon>
        <taxon>Pseudomonadati</taxon>
        <taxon>Spirochaetota</taxon>
        <taxon>Spirochaetia</taxon>
        <taxon>Spirochaetales</taxon>
        <taxon>Treponemataceae</taxon>
        <taxon>Treponema</taxon>
    </lineage>
</organism>
<evidence type="ECO:0000313" key="6">
    <source>
        <dbReference type="Proteomes" id="UP000182360"/>
    </source>
</evidence>
<dbReference type="SUPFAM" id="SSF55174">
    <property type="entry name" value="Alpha-L RNA-binding motif"/>
    <property type="match status" value="1"/>
</dbReference>
<dbReference type="CDD" id="cd02869">
    <property type="entry name" value="PseudoU_synth_RluA_like"/>
    <property type="match status" value="1"/>
</dbReference>
<dbReference type="InterPro" id="IPR006145">
    <property type="entry name" value="PsdUridine_synth_RsuA/RluA"/>
</dbReference>
<name>A0A1H9BDI2_9SPIR</name>
<dbReference type="OrthoDB" id="305739at2"/>
<dbReference type="InterPro" id="IPR050188">
    <property type="entry name" value="RluA_PseudoU_synthase"/>
</dbReference>
<dbReference type="Gene3D" id="3.10.290.10">
    <property type="entry name" value="RNA-binding S4 domain"/>
    <property type="match status" value="1"/>
</dbReference>
<dbReference type="PANTHER" id="PTHR21600:SF83">
    <property type="entry name" value="PSEUDOURIDYLATE SYNTHASE RPUSD4, MITOCHONDRIAL"/>
    <property type="match status" value="1"/>
</dbReference>
<dbReference type="Proteomes" id="UP000182360">
    <property type="component" value="Unassembled WGS sequence"/>
</dbReference>
<evidence type="ECO:0000256" key="1">
    <source>
        <dbReference type="ARBA" id="ARBA00010876"/>
    </source>
</evidence>
<dbReference type="GO" id="GO:0000455">
    <property type="term" value="P:enzyme-directed rRNA pseudouridine synthesis"/>
    <property type="evidence" value="ECO:0007669"/>
    <property type="project" value="UniProtKB-ARBA"/>
</dbReference>
<accession>A0A1H9BDI2</accession>
<dbReference type="PROSITE" id="PS50889">
    <property type="entry name" value="S4"/>
    <property type="match status" value="1"/>
</dbReference>
<evidence type="ECO:0000259" key="4">
    <source>
        <dbReference type="SMART" id="SM00363"/>
    </source>
</evidence>
<dbReference type="PANTHER" id="PTHR21600">
    <property type="entry name" value="MITOCHONDRIAL RNA PSEUDOURIDINE SYNTHASE"/>
    <property type="match status" value="1"/>
</dbReference>
<dbReference type="CDD" id="cd00165">
    <property type="entry name" value="S4"/>
    <property type="match status" value="1"/>
</dbReference>
<dbReference type="GO" id="GO:0003723">
    <property type="term" value="F:RNA binding"/>
    <property type="evidence" value="ECO:0007669"/>
    <property type="project" value="UniProtKB-KW"/>
</dbReference>
<keyword evidence="6" id="KW-1185">Reference proteome</keyword>
<dbReference type="InterPro" id="IPR036986">
    <property type="entry name" value="S4_RNA-bd_sf"/>
</dbReference>
<dbReference type="RefSeq" id="WP_074640839.1">
    <property type="nucleotide sequence ID" value="NZ_FOFU01000001.1"/>
</dbReference>
<dbReference type="EMBL" id="FOFU01000001">
    <property type="protein sequence ID" value="SEP86761.1"/>
    <property type="molecule type" value="Genomic_DNA"/>
</dbReference>
<keyword evidence="3" id="KW-0694">RNA-binding</keyword>
<reference evidence="5 6" key="1">
    <citation type="submission" date="2016-10" db="EMBL/GenBank/DDBJ databases">
        <authorList>
            <person name="de Groot N.N."/>
        </authorList>
    </citation>
    <scope>NUCLEOTIDE SEQUENCE [LARGE SCALE GENOMIC DNA]</scope>
    <source>
        <strain evidence="5 6">B25</strain>
    </source>
</reference>
<dbReference type="SMART" id="SM00363">
    <property type="entry name" value="S4"/>
    <property type="match status" value="1"/>
</dbReference>
<keyword evidence="2" id="KW-0413">Isomerase</keyword>
<dbReference type="AlphaFoldDB" id="A0A1H9BDI2"/>
<dbReference type="SUPFAM" id="SSF55120">
    <property type="entry name" value="Pseudouridine synthase"/>
    <property type="match status" value="1"/>
</dbReference>
<dbReference type="InterPro" id="IPR020103">
    <property type="entry name" value="PsdUridine_synth_cat_dom_sf"/>
</dbReference>
<feature type="domain" description="RNA-binding S4" evidence="4">
    <location>
        <begin position="15"/>
        <end position="72"/>
    </location>
</feature>
<evidence type="ECO:0000256" key="3">
    <source>
        <dbReference type="PROSITE-ProRule" id="PRU00182"/>
    </source>
</evidence>
<dbReference type="Pfam" id="PF00849">
    <property type="entry name" value="PseudoU_synth_2"/>
    <property type="match status" value="1"/>
</dbReference>
<dbReference type="Gene3D" id="3.30.2350.10">
    <property type="entry name" value="Pseudouridine synthase"/>
    <property type="match status" value="1"/>
</dbReference>
<dbReference type="Pfam" id="PF01479">
    <property type="entry name" value="S4"/>
    <property type="match status" value="1"/>
</dbReference>